<dbReference type="InterPro" id="IPR036938">
    <property type="entry name" value="PAP2/HPO_sf"/>
</dbReference>
<dbReference type="OrthoDB" id="7793240at2"/>
<gene>
    <name evidence="2" type="ORF">D0466_09175</name>
</gene>
<dbReference type="CDD" id="cd03380">
    <property type="entry name" value="PAP2_like_1"/>
    <property type="match status" value="1"/>
</dbReference>
<dbReference type="InterPro" id="IPR000326">
    <property type="entry name" value="PAP2/HPO"/>
</dbReference>
<feature type="domain" description="Phosphatidic acid phosphatase type 2/haloperoxidase" evidence="1">
    <location>
        <begin position="141"/>
        <end position="242"/>
    </location>
</feature>
<proteinExistence type="predicted"/>
<accession>A0A372LDJ7</accession>
<evidence type="ECO:0000313" key="3">
    <source>
        <dbReference type="Proteomes" id="UP000262939"/>
    </source>
</evidence>
<organism evidence="2 3">
    <name type="scientific">Peribacillus glennii</name>
    <dbReference type="NCBI Taxonomy" id="2303991"/>
    <lineage>
        <taxon>Bacteria</taxon>
        <taxon>Bacillati</taxon>
        <taxon>Bacillota</taxon>
        <taxon>Bacilli</taxon>
        <taxon>Bacillales</taxon>
        <taxon>Bacillaceae</taxon>
        <taxon>Peribacillus</taxon>
    </lineage>
</organism>
<name>A0A372LDJ7_9BACI</name>
<evidence type="ECO:0000259" key="1">
    <source>
        <dbReference type="Pfam" id="PF01569"/>
    </source>
</evidence>
<dbReference type="Pfam" id="PF01569">
    <property type="entry name" value="PAP2"/>
    <property type="match status" value="1"/>
</dbReference>
<keyword evidence="3" id="KW-1185">Reference proteome</keyword>
<dbReference type="PANTHER" id="PTHR34599">
    <property type="entry name" value="PEROXIDASE-RELATED"/>
    <property type="match status" value="1"/>
</dbReference>
<evidence type="ECO:0000313" key="2">
    <source>
        <dbReference type="EMBL" id="RFU64099.1"/>
    </source>
</evidence>
<reference evidence="2 3" key="1">
    <citation type="submission" date="2018-08" db="EMBL/GenBank/DDBJ databases">
        <title>Bacillus chawlae sp. nov., Bacillus glennii sp. nov., and Bacillus saganii sp. nov. Isolated from the Vehicle Assembly Building at Kennedy Space Center where the Viking Spacecraft were Assembled.</title>
        <authorList>
            <person name="Seuylemezian A."/>
            <person name="Vaishampayan P."/>
        </authorList>
    </citation>
    <scope>NUCLEOTIDE SEQUENCE [LARGE SCALE GENOMIC DNA]</scope>
    <source>
        <strain evidence="2 3">V44-8</strain>
    </source>
</reference>
<dbReference type="SUPFAM" id="SSF48317">
    <property type="entry name" value="Acid phosphatase/Vanadium-dependent haloperoxidase"/>
    <property type="match status" value="1"/>
</dbReference>
<dbReference type="Proteomes" id="UP000262939">
    <property type="component" value="Unassembled WGS sequence"/>
</dbReference>
<dbReference type="RefSeq" id="WP_117322282.1">
    <property type="nucleotide sequence ID" value="NZ_QVTD01000004.1"/>
</dbReference>
<dbReference type="GO" id="GO:0004601">
    <property type="term" value="F:peroxidase activity"/>
    <property type="evidence" value="ECO:0007669"/>
    <property type="project" value="InterPro"/>
</dbReference>
<dbReference type="EMBL" id="QVTD01000004">
    <property type="protein sequence ID" value="RFU64099.1"/>
    <property type="molecule type" value="Genomic_DNA"/>
</dbReference>
<dbReference type="InterPro" id="IPR016119">
    <property type="entry name" value="Br/Cl_peroxidase_C"/>
</dbReference>
<dbReference type="PANTHER" id="PTHR34599:SF2">
    <property type="entry name" value="TRAF-TYPE DOMAIN-CONTAINING PROTEIN"/>
    <property type="match status" value="1"/>
</dbReference>
<dbReference type="Gene3D" id="1.10.606.10">
    <property type="entry name" value="Vanadium-containing Chloroperoxidase, domain 2"/>
    <property type="match status" value="1"/>
</dbReference>
<dbReference type="InterPro" id="IPR052559">
    <property type="entry name" value="V-haloperoxidase"/>
</dbReference>
<comment type="caution">
    <text evidence="2">The sequence shown here is derived from an EMBL/GenBank/DDBJ whole genome shotgun (WGS) entry which is preliminary data.</text>
</comment>
<dbReference type="AlphaFoldDB" id="A0A372LDJ7"/>
<sequence>MKFKYPRWSRLPYNGEDSPPTNPEEPLAGSWPLFFLKRDKHGWFTDKDGKALPPVKDPNTTDWQAELKAVQQTAATLTPLQKQIAVYWGTGSVTKQWTPIIDRLIDTYTIFRVGIPPISISSPRAARILAVTQAAIQDALVVCWAVKYRYDVARPVQQDPNFVPLLCTPRHPAYISGHSIVSGAAAEVLSYFFPAESDRLKELAFENGISRLYAGVHFPIDISEGLRIGKAIGQAVINTIKDQKDAAGQPVDVPFTEDLDAQLPPPPYRQIIPFDFQDNCESASRGIGLWERVKEYFWRLIR</sequence>
<protein>
    <submittedName>
        <fullName evidence="2">Phosphatase PAP2 family protein</fullName>
    </submittedName>
</protein>